<dbReference type="EMBL" id="SDOX01000009">
    <property type="protein sequence ID" value="TFJ86286.1"/>
    <property type="molecule type" value="Genomic_DNA"/>
</dbReference>
<protein>
    <recommendedName>
        <fullName evidence="2">Protein phosphatase</fullName>
        <ecNumber evidence="2">3.1.3.16</ecNumber>
    </recommendedName>
</protein>
<comment type="catalytic activity">
    <reaction evidence="2">
        <text>O-phospho-L-threonyl-[protein] + H2O = L-threonyl-[protein] + phosphate</text>
        <dbReference type="Rhea" id="RHEA:47004"/>
        <dbReference type="Rhea" id="RHEA-COMP:11060"/>
        <dbReference type="Rhea" id="RHEA-COMP:11605"/>
        <dbReference type="ChEBI" id="CHEBI:15377"/>
        <dbReference type="ChEBI" id="CHEBI:30013"/>
        <dbReference type="ChEBI" id="CHEBI:43474"/>
        <dbReference type="ChEBI" id="CHEBI:61977"/>
        <dbReference type="EC" id="3.1.3.16"/>
    </reaction>
</comment>
<accession>A0A4D9D4G6</accession>
<feature type="compositionally biased region" description="Basic and acidic residues" evidence="3">
    <location>
        <begin position="101"/>
        <end position="113"/>
    </location>
</feature>
<feature type="domain" description="PPM-type phosphatase" evidence="5">
    <location>
        <begin position="362"/>
        <end position="648"/>
    </location>
</feature>
<reference evidence="6 7" key="1">
    <citation type="submission" date="2019-01" db="EMBL/GenBank/DDBJ databases">
        <title>Nuclear Genome Assembly of the Microalgal Biofuel strain Nannochloropsis salina CCMP1776.</title>
        <authorList>
            <person name="Hovde B."/>
        </authorList>
    </citation>
    <scope>NUCLEOTIDE SEQUENCE [LARGE SCALE GENOMIC DNA]</scope>
    <source>
        <strain evidence="6 7">CCMP1776</strain>
    </source>
</reference>
<sequence>MKRTSASYILRKAGATGTQRPRVNHYPFCPSDRVFNGSVATRAGAIVTSRRRPRIALDGGEIRSLLCFFVARPSAGRDYPRLTSQLPYYASRAFSSQTSQVEKHDAPGDDDKQGAGPVRTDSDDEHSTYSTVGYKGKRSDRPNHNSKITAAHIVKQRQRKVCQISSGATLEEAIKILASNNANTSMVYNERTPGGAKEVVGIFTAQDVIKTLSKQADKAEALQSLVKNAMTPMSRVIYCSPDDTLEKVQYIMVELQIRTLPVVKDGVIYGIITLGDVINHHYSSEEIGGKKAFIKGVAGRLGLPSGTQVASHVVKEGVKKSIKWKVGVAALPHPFKRRDGVAASLRLHGPKDYATDLDLSEDASFVLNLPWPHEHGDEATYVGIADGVGSWREHGVDPREYSHRLMQLCEQFIRSMAPKAPNLVTPMVRPLDVLSSAWETITKEKVVGSSTACIATLDMELNQLSFCNVGDSGIIIMRHIDSDVAGYMRDKTTPRPLRTNDFRIAFVSRQQLRSFNLPYQMGYTNTQPENCFDTPSDADNSSIPIMRGDVIIMGTDGLFDNVELDEICSIALAWEQKWFGSGAHSSGLRASDFPEESVQELAMTLCRRARELSLDQKRDSPFAILAKENDIMWGGGMPDDCTIFAMRVVKTT</sequence>
<dbReference type="PANTHER" id="PTHR12320">
    <property type="entry name" value="PROTEIN PHOSPHATASE 2C"/>
    <property type="match status" value="1"/>
</dbReference>
<feature type="domain" description="CBS" evidence="4">
    <location>
        <begin position="230"/>
        <end position="287"/>
    </location>
</feature>
<dbReference type="GO" id="GO:0046872">
    <property type="term" value="F:metal ion binding"/>
    <property type="evidence" value="ECO:0007669"/>
    <property type="project" value="UniProtKB-UniRule"/>
</dbReference>
<dbReference type="SUPFAM" id="SSF81606">
    <property type="entry name" value="PP2C-like"/>
    <property type="match status" value="1"/>
</dbReference>
<feature type="region of interest" description="Disordered" evidence="3">
    <location>
        <begin position="97"/>
        <end position="144"/>
    </location>
</feature>
<dbReference type="OrthoDB" id="60843at2759"/>
<organism evidence="6 7">
    <name type="scientific">Nannochloropsis salina CCMP1776</name>
    <dbReference type="NCBI Taxonomy" id="1027361"/>
    <lineage>
        <taxon>Eukaryota</taxon>
        <taxon>Sar</taxon>
        <taxon>Stramenopiles</taxon>
        <taxon>Ochrophyta</taxon>
        <taxon>Eustigmatophyceae</taxon>
        <taxon>Eustigmatales</taxon>
        <taxon>Monodopsidaceae</taxon>
        <taxon>Microchloropsis</taxon>
        <taxon>Microchloropsis salina</taxon>
    </lineage>
</organism>
<keyword evidence="1" id="KW-0129">CBS domain</keyword>
<dbReference type="SUPFAM" id="SSF54631">
    <property type="entry name" value="CBS-domain pair"/>
    <property type="match status" value="1"/>
</dbReference>
<dbReference type="PROSITE" id="PS51371">
    <property type="entry name" value="CBS"/>
    <property type="match status" value="2"/>
</dbReference>
<feature type="domain" description="CBS" evidence="4">
    <location>
        <begin position="157"/>
        <end position="218"/>
    </location>
</feature>
<dbReference type="Proteomes" id="UP000355283">
    <property type="component" value="Unassembled WGS sequence"/>
</dbReference>
<evidence type="ECO:0000259" key="5">
    <source>
        <dbReference type="PROSITE" id="PS51746"/>
    </source>
</evidence>
<comment type="similarity">
    <text evidence="2">Belongs to the PP2C family.</text>
</comment>
<dbReference type="InterPro" id="IPR001932">
    <property type="entry name" value="PPM-type_phosphatase-like_dom"/>
</dbReference>
<name>A0A4D9D4G6_9STRA</name>
<evidence type="ECO:0000256" key="1">
    <source>
        <dbReference type="PROSITE-ProRule" id="PRU00703"/>
    </source>
</evidence>
<dbReference type="GO" id="GO:0004722">
    <property type="term" value="F:protein serine/threonine phosphatase activity"/>
    <property type="evidence" value="ECO:0007669"/>
    <property type="project" value="UniProtKB-EC"/>
</dbReference>
<dbReference type="InterPro" id="IPR000644">
    <property type="entry name" value="CBS_dom"/>
</dbReference>
<dbReference type="PROSITE" id="PS51746">
    <property type="entry name" value="PPM_2"/>
    <property type="match status" value="1"/>
</dbReference>
<dbReference type="SMART" id="SM00331">
    <property type="entry name" value="PP2C_SIG"/>
    <property type="match status" value="1"/>
</dbReference>
<keyword evidence="2" id="KW-0460">Magnesium</keyword>
<keyword evidence="2" id="KW-0479">Metal-binding</keyword>
<dbReference type="InterPro" id="IPR046342">
    <property type="entry name" value="CBS_dom_sf"/>
</dbReference>
<dbReference type="InterPro" id="IPR039123">
    <property type="entry name" value="PPTC7"/>
</dbReference>
<gene>
    <name evidence="6" type="ORF">NSK_002494</name>
</gene>
<dbReference type="PANTHER" id="PTHR12320:SF1">
    <property type="entry name" value="PROTEIN PHOSPHATASE PTC7 HOMOLOG"/>
    <property type="match status" value="1"/>
</dbReference>
<proteinExistence type="inferred from homology"/>
<evidence type="ECO:0000313" key="6">
    <source>
        <dbReference type="EMBL" id="TFJ86286.1"/>
    </source>
</evidence>
<dbReference type="InterPro" id="IPR036457">
    <property type="entry name" value="PPM-type-like_dom_sf"/>
</dbReference>
<dbReference type="AlphaFoldDB" id="A0A4D9D4G6"/>
<dbReference type="EC" id="3.1.3.16" evidence="2"/>
<evidence type="ECO:0000259" key="4">
    <source>
        <dbReference type="PROSITE" id="PS51371"/>
    </source>
</evidence>
<evidence type="ECO:0000256" key="2">
    <source>
        <dbReference type="RuleBase" id="RU366020"/>
    </source>
</evidence>
<dbReference type="Gene3D" id="3.60.40.10">
    <property type="entry name" value="PPM-type phosphatase domain"/>
    <property type="match status" value="1"/>
</dbReference>
<dbReference type="Gene3D" id="3.10.580.10">
    <property type="entry name" value="CBS-domain"/>
    <property type="match status" value="1"/>
</dbReference>
<dbReference type="Pfam" id="PF00571">
    <property type="entry name" value="CBS"/>
    <property type="match status" value="2"/>
</dbReference>
<comment type="catalytic activity">
    <reaction evidence="2">
        <text>O-phospho-L-seryl-[protein] + H2O = L-seryl-[protein] + phosphate</text>
        <dbReference type="Rhea" id="RHEA:20629"/>
        <dbReference type="Rhea" id="RHEA-COMP:9863"/>
        <dbReference type="Rhea" id="RHEA-COMP:11604"/>
        <dbReference type="ChEBI" id="CHEBI:15377"/>
        <dbReference type="ChEBI" id="CHEBI:29999"/>
        <dbReference type="ChEBI" id="CHEBI:43474"/>
        <dbReference type="ChEBI" id="CHEBI:83421"/>
        <dbReference type="EC" id="3.1.3.16"/>
    </reaction>
</comment>
<evidence type="ECO:0000256" key="3">
    <source>
        <dbReference type="SAM" id="MobiDB-lite"/>
    </source>
</evidence>
<keyword evidence="2" id="KW-0464">Manganese</keyword>
<keyword evidence="2" id="KW-0904">Protein phosphatase</keyword>
<comment type="cofactor">
    <cofactor evidence="2">
        <name>Mg(2+)</name>
        <dbReference type="ChEBI" id="CHEBI:18420"/>
    </cofactor>
</comment>
<evidence type="ECO:0000313" key="7">
    <source>
        <dbReference type="Proteomes" id="UP000355283"/>
    </source>
</evidence>
<dbReference type="SMART" id="SM00116">
    <property type="entry name" value="CBS"/>
    <property type="match status" value="2"/>
</dbReference>
<comment type="caution">
    <text evidence="6">The sequence shown here is derived from an EMBL/GenBank/DDBJ whole genome shotgun (WGS) entry which is preliminary data.</text>
</comment>
<keyword evidence="2" id="KW-0378">Hydrolase</keyword>
<keyword evidence="7" id="KW-1185">Reference proteome</keyword>
<comment type="cofactor">
    <cofactor evidence="2">
        <name>Mn(2+)</name>
        <dbReference type="ChEBI" id="CHEBI:29035"/>
    </cofactor>
</comment>